<dbReference type="PANTHER" id="PTHR43792">
    <property type="entry name" value="GNAT FAMILY, PUTATIVE (AFU_ORTHOLOGUE AFUA_3G00765)-RELATED-RELATED"/>
    <property type="match status" value="1"/>
</dbReference>
<dbReference type="PANTHER" id="PTHR43792:SF1">
    <property type="entry name" value="N-ACETYLTRANSFERASE DOMAIN-CONTAINING PROTEIN"/>
    <property type="match status" value="1"/>
</dbReference>
<reference evidence="2" key="2">
    <citation type="submission" date="2020-09" db="EMBL/GenBank/DDBJ databases">
        <authorList>
            <person name="Sun Q."/>
            <person name="Zhou Y."/>
        </authorList>
    </citation>
    <scope>NUCLEOTIDE SEQUENCE</scope>
    <source>
        <strain evidence="2">CGMCC 1.12214</strain>
    </source>
</reference>
<dbReference type="Pfam" id="PF13302">
    <property type="entry name" value="Acetyltransf_3"/>
    <property type="match status" value="1"/>
</dbReference>
<dbReference type="SUPFAM" id="SSF55729">
    <property type="entry name" value="Acyl-CoA N-acyltransferases (Nat)"/>
    <property type="match status" value="1"/>
</dbReference>
<evidence type="ECO:0000313" key="3">
    <source>
        <dbReference type="Proteomes" id="UP000603912"/>
    </source>
</evidence>
<dbReference type="GO" id="GO:0016747">
    <property type="term" value="F:acyltransferase activity, transferring groups other than amino-acyl groups"/>
    <property type="evidence" value="ECO:0007669"/>
    <property type="project" value="InterPro"/>
</dbReference>
<dbReference type="Gene3D" id="3.40.630.30">
    <property type="match status" value="1"/>
</dbReference>
<accession>A0A917IA28</accession>
<evidence type="ECO:0000259" key="1">
    <source>
        <dbReference type="PROSITE" id="PS51186"/>
    </source>
</evidence>
<dbReference type="PROSITE" id="PS51186">
    <property type="entry name" value="GNAT"/>
    <property type="match status" value="1"/>
</dbReference>
<comment type="caution">
    <text evidence="2">The sequence shown here is derived from an EMBL/GenBank/DDBJ whole genome shotgun (WGS) entry which is preliminary data.</text>
</comment>
<gene>
    <name evidence="2" type="ORF">GCM10007036_43000</name>
</gene>
<organism evidence="2 3">
    <name type="scientific">Alsobacter metallidurans</name>
    <dbReference type="NCBI Taxonomy" id="340221"/>
    <lineage>
        <taxon>Bacteria</taxon>
        <taxon>Pseudomonadati</taxon>
        <taxon>Pseudomonadota</taxon>
        <taxon>Alphaproteobacteria</taxon>
        <taxon>Hyphomicrobiales</taxon>
        <taxon>Alsobacteraceae</taxon>
        <taxon>Alsobacter</taxon>
    </lineage>
</organism>
<dbReference type="InterPro" id="IPR000182">
    <property type="entry name" value="GNAT_dom"/>
</dbReference>
<evidence type="ECO:0000313" key="2">
    <source>
        <dbReference type="EMBL" id="GGH31635.1"/>
    </source>
</evidence>
<sequence length="250" mass="27497">MPGEILGFDRGEWDNRSPFVVSGSRFSVTLTRTGGSVMFPEITRDDVFRLETRRLWLRWPRANDAQAVARIAARKEVADMTANIAHPYPAGAADAWILDARTRNTAGTQLGLVATLNRGGRDVIGFVSAKWEPDGSVVLGYAYGVEHWGKGFATEALQPVVDAVFTLTDAEAVTAQARVINPASQRVLRKAGFSYESSGLVEMKARGGLFPVDRFRLDRKVWRSLKGWGEPRFRQADPETRGVLEGATCA</sequence>
<feature type="domain" description="N-acetyltransferase" evidence="1">
    <location>
        <begin position="67"/>
        <end position="218"/>
    </location>
</feature>
<keyword evidence="3" id="KW-1185">Reference proteome</keyword>
<name>A0A917IA28_9HYPH</name>
<reference evidence="2" key="1">
    <citation type="journal article" date="2014" name="Int. J. Syst. Evol. Microbiol.">
        <title>Complete genome sequence of Corynebacterium casei LMG S-19264T (=DSM 44701T), isolated from a smear-ripened cheese.</title>
        <authorList>
            <consortium name="US DOE Joint Genome Institute (JGI-PGF)"/>
            <person name="Walter F."/>
            <person name="Albersmeier A."/>
            <person name="Kalinowski J."/>
            <person name="Ruckert C."/>
        </authorList>
    </citation>
    <scope>NUCLEOTIDE SEQUENCE</scope>
    <source>
        <strain evidence="2">CGMCC 1.12214</strain>
    </source>
</reference>
<dbReference type="AlphaFoldDB" id="A0A917IA28"/>
<dbReference type="InterPro" id="IPR016181">
    <property type="entry name" value="Acyl_CoA_acyltransferase"/>
</dbReference>
<proteinExistence type="predicted"/>
<dbReference type="Proteomes" id="UP000603912">
    <property type="component" value="Unassembled WGS sequence"/>
</dbReference>
<dbReference type="InterPro" id="IPR051531">
    <property type="entry name" value="N-acetyltransferase"/>
</dbReference>
<dbReference type="EMBL" id="BMES01000003">
    <property type="protein sequence ID" value="GGH31635.1"/>
    <property type="molecule type" value="Genomic_DNA"/>
</dbReference>
<protein>
    <recommendedName>
        <fullName evidence="1">N-acetyltransferase domain-containing protein</fullName>
    </recommendedName>
</protein>